<evidence type="ECO:0000256" key="3">
    <source>
        <dbReference type="ARBA" id="ARBA00022769"/>
    </source>
</evidence>
<evidence type="ECO:0000259" key="7">
    <source>
        <dbReference type="PROSITE" id="PS50165"/>
    </source>
</evidence>
<evidence type="ECO:0000313" key="9">
    <source>
        <dbReference type="Proteomes" id="UP000034611"/>
    </source>
</evidence>
<keyword evidence="5" id="KW-0234">DNA repair</keyword>
<name>A0A0G1C578_9BACT</name>
<keyword evidence="2" id="KW-0227">DNA damage</keyword>
<dbReference type="PANTHER" id="PTHR30562">
    <property type="entry name" value="UVRC/OXIDOREDUCTASE"/>
    <property type="match status" value="1"/>
</dbReference>
<dbReference type="InterPro" id="IPR035901">
    <property type="entry name" value="GIY-YIG_endonuc_sf"/>
</dbReference>
<dbReference type="PROSITE" id="PS50165">
    <property type="entry name" value="UVRC"/>
    <property type="match status" value="1"/>
</dbReference>
<dbReference type="GO" id="GO:0006289">
    <property type="term" value="P:nucleotide-excision repair"/>
    <property type="evidence" value="ECO:0007669"/>
    <property type="project" value="InterPro"/>
</dbReference>
<dbReference type="EMBL" id="LCEY01000011">
    <property type="protein sequence ID" value="KKS80702.1"/>
    <property type="molecule type" value="Genomic_DNA"/>
</dbReference>
<evidence type="ECO:0000256" key="4">
    <source>
        <dbReference type="ARBA" id="ARBA00022881"/>
    </source>
</evidence>
<keyword evidence="4" id="KW-0267">Excision nuclease</keyword>
<dbReference type="Gene3D" id="3.30.420.340">
    <property type="entry name" value="UvrC, RNAse H endonuclease domain"/>
    <property type="match status" value="1"/>
</dbReference>
<dbReference type="InterPro" id="IPR047296">
    <property type="entry name" value="GIY-YIG_UvrC_Cho"/>
</dbReference>
<dbReference type="AlphaFoldDB" id="A0A0G1C578"/>
<reference evidence="8 9" key="1">
    <citation type="journal article" date="2015" name="Nature">
        <title>rRNA introns, odd ribosomes, and small enigmatic genomes across a large radiation of phyla.</title>
        <authorList>
            <person name="Brown C.T."/>
            <person name="Hug L.A."/>
            <person name="Thomas B.C."/>
            <person name="Sharon I."/>
            <person name="Castelle C.J."/>
            <person name="Singh A."/>
            <person name="Wilkins M.J."/>
            <person name="Williams K.H."/>
            <person name="Banfield J.F."/>
        </authorList>
    </citation>
    <scope>NUCLEOTIDE SEQUENCE [LARGE SCALE GENOMIC DNA]</scope>
</reference>
<dbReference type="InterPro" id="IPR001943">
    <property type="entry name" value="UVR_dom"/>
</dbReference>
<proteinExistence type="predicted"/>
<dbReference type="InterPro" id="IPR001162">
    <property type="entry name" value="UvrC_RNase_H_dom"/>
</dbReference>
<feature type="domain" description="UvrC family homology region profile" evidence="7">
    <location>
        <begin position="162"/>
        <end position="368"/>
    </location>
</feature>
<gene>
    <name evidence="8" type="primary">uvrC</name>
    <name evidence="8" type="ORF">UV56_C0011G0004</name>
</gene>
<evidence type="ECO:0000313" key="8">
    <source>
        <dbReference type="EMBL" id="KKS80702.1"/>
    </source>
</evidence>
<comment type="caution">
    <text evidence="8">The sequence shown here is derived from an EMBL/GenBank/DDBJ whole genome shotgun (WGS) entry which is preliminary data.</text>
</comment>
<dbReference type="Proteomes" id="UP000034611">
    <property type="component" value="Unassembled WGS sequence"/>
</dbReference>
<dbReference type="InterPro" id="IPR038476">
    <property type="entry name" value="UvrC_RNase_H_dom_sf"/>
</dbReference>
<dbReference type="GO" id="GO:0009381">
    <property type="term" value="F:excinuclease ABC activity"/>
    <property type="evidence" value="ECO:0007669"/>
    <property type="project" value="InterPro"/>
</dbReference>
<dbReference type="Gene3D" id="3.40.1440.10">
    <property type="entry name" value="GIY-YIG endonuclease"/>
    <property type="match status" value="1"/>
</dbReference>
<evidence type="ECO:0000256" key="1">
    <source>
        <dbReference type="ARBA" id="ARBA00022490"/>
    </source>
</evidence>
<dbReference type="FunFam" id="3.40.1440.10:FF:000001">
    <property type="entry name" value="UvrABC system protein C"/>
    <property type="match status" value="1"/>
</dbReference>
<dbReference type="InterPro" id="IPR050066">
    <property type="entry name" value="UvrABC_protein_C"/>
</dbReference>
<dbReference type="CDD" id="cd10434">
    <property type="entry name" value="GIY-YIG_UvrC_Cho"/>
    <property type="match status" value="1"/>
</dbReference>
<dbReference type="PANTHER" id="PTHR30562:SF1">
    <property type="entry name" value="UVRABC SYSTEM PROTEIN C"/>
    <property type="match status" value="1"/>
</dbReference>
<dbReference type="InterPro" id="IPR000305">
    <property type="entry name" value="GIY-YIG_endonuc"/>
</dbReference>
<dbReference type="SMART" id="SM00465">
    <property type="entry name" value="GIYc"/>
    <property type="match status" value="1"/>
</dbReference>
<evidence type="ECO:0000256" key="2">
    <source>
        <dbReference type="ARBA" id="ARBA00022763"/>
    </source>
</evidence>
<dbReference type="Pfam" id="PF01541">
    <property type="entry name" value="GIY-YIG"/>
    <property type="match status" value="1"/>
</dbReference>
<dbReference type="SUPFAM" id="SSF46600">
    <property type="entry name" value="C-terminal UvrC-binding domain of UvrB"/>
    <property type="match status" value="1"/>
</dbReference>
<dbReference type="Pfam" id="PF08459">
    <property type="entry name" value="UvrC_RNaseH_dom"/>
    <property type="match status" value="1"/>
</dbReference>
<protein>
    <submittedName>
        <fullName evidence="8">Excinuclease ABC subunit C, excinuclease ABC subunit C</fullName>
    </submittedName>
</protein>
<sequence length="435" mass="49993">MLLEKRKIKRNLPESPGVYIFKDETGKPIYIGKARNLKNRVASYFTGTLEGKTSRMIEEAEDLSFTKVSSEFEAILLEAVLVKKHLPKFNFQLRDDKTPLYIGITKETLPRVLTFRKTQLKLEDLAKVYGPFTSSSTVRTVLQLVRRAFPFSQHKPSGRVCIYSQIGLCNPCPSKIMKSKTEAEKRELAKAYKQNILNVKKVLSGKGNLVQKNLEKKMKDYAKTEKFEKAQKIKEQLELLDLISKPYISSSMYLKDPNLVEDIRKKEIRDLREKILPYLRIKSLRRIECFDVAHLAGTNPTASMVTFINGEPDKSFYRHFKIYIRNTRSDTDMMKSVIERRQLHWQDWGTPNLIIVDGGRGQISAAKSASLTVPVIGLAKGRETLIFKTEKGFERLPLPESPAKALVQRLRDEAHRFARKHHHNLVAKSFKSSHT</sequence>
<evidence type="ECO:0000256" key="5">
    <source>
        <dbReference type="ARBA" id="ARBA00023204"/>
    </source>
</evidence>
<dbReference type="GO" id="GO:0009380">
    <property type="term" value="C:excinuclease repair complex"/>
    <property type="evidence" value="ECO:0007669"/>
    <property type="project" value="TreeGrafter"/>
</dbReference>
<dbReference type="PROSITE" id="PS50164">
    <property type="entry name" value="GIY_YIG"/>
    <property type="match status" value="1"/>
</dbReference>
<dbReference type="SUPFAM" id="SSF82771">
    <property type="entry name" value="GIY-YIG endonuclease"/>
    <property type="match status" value="1"/>
</dbReference>
<dbReference type="Pfam" id="PF02151">
    <property type="entry name" value="UVR"/>
    <property type="match status" value="1"/>
</dbReference>
<accession>A0A0G1C578</accession>
<organism evidence="8 9">
    <name type="scientific">Candidatus Woesebacteria bacterium GW2011_GWC1_43_10b</name>
    <dbReference type="NCBI Taxonomy" id="1618585"/>
    <lineage>
        <taxon>Bacteria</taxon>
        <taxon>Candidatus Woeseibacteriota</taxon>
    </lineage>
</organism>
<keyword evidence="1" id="KW-0963">Cytoplasm</keyword>
<feature type="domain" description="GIY-YIG" evidence="6">
    <location>
        <begin position="14"/>
        <end position="91"/>
    </location>
</feature>
<keyword evidence="3" id="KW-0228">DNA excision</keyword>
<dbReference type="InterPro" id="IPR036876">
    <property type="entry name" value="UVR_dom_sf"/>
</dbReference>
<dbReference type="PATRIC" id="fig|1618585.3.peg.165"/>
<evidence type="ECO:0000259" key="6">
    <source>
        <dbReference type="PROSITE" id="PS50164"/>
    </source>
</evidence>